<dbReference type="InterPro" id="IPR014031">
    <property type="entry name" value="Ketoacyl_synth_C"/>
</dbReference>
<feature type="region of interest" description="Disordered" evidence="9">
    <location>
        <begin position="3975"/>
        <end position="3998"/>
    </location>
</feature>
<evidence type="ECO:0000313" key="14">
    <source>
        <dbReference type="Proteomes" id="UP000281594"/>
    </source>
</evidence>
<keyword evidence="5" id="KW-0045">Antibiotic biosynthesis</keyword>
<dbReference type="InterPro" id="IPR041618">
    <property type="entry name" value="PKS_DE"/>
</dbReference>
<feature type="region of interest" description="N-terminal hotdog fold" evidence="8">
    <location>
        <begin position="3514"/>
        <end position="3636"/>
    </location>
</feature>
<dbReference type="SMART" id="SM01294">
    <property type="entry name" value="PKS_PP_betabranch"/>
    <property type="match status" value="1"/>
</dbReference>
<dbReference type="Pfam" id="PF02801">
    <property type="entry name" value="Ketoacyl-synt_C"/>
    <property type="match status" value="3"/>
</dbReference>
<dbReference type="PANTHER" id="PTHR43775:SF51">
    <property type="entry name" value="INACTIVE PHENOLPHTHIOCEROL SYNTHESIS POLYKETIDE SYNTHASE TYPE I PKS1-RELATED"/>
    <property type="match status" value="1"/>
</dbReference>
<feature type="domain" description="Ketosynthase family 3 (KS3)" evidence="11">
    <location>
        <begin position="2591"/>
        <end position="3019"/>
    </location>
</feature>
<dbReference type="InterPro" id="IPR020807">
    <property type="entry name" value="PKS_DH"/>
</dbReference>
<keyword evidence="2" id="KW-0596">Phosphopantetheine</keyword>
<dbReference type="PROSITE" id="PS52019">
    <property type="entry name" value="PKS_MFAS_DH"/>
    <property type="match status" value="1"/>
</dbReference>
<evidence type="ECO:0000256" key="6">
    <source>
        <dbReference type="ARBA" id="ARBA00023268"/>
    </source>
</evidence>
<reference evidence="13 14" key="1">
    <citation type="journal article" date="2018" name="J. Biol. Chem.">
        <title>Discovery of the actinoplanic acid pathway in Streptomyces rapamycinicus reveals a genetically conserved synergism with rapamycin.</title>
        <authorList>
            <person name="Mrak P."/>
            <person name="Krastel P."/>
            <person name="Pivk Lukancic P."/>
            <person name="Tao J."/>
            <person name="Pistorius D."/>
            <person name="Moore C.M."/>
        </authorList>
    </citation>
    <scope>NUCLEOTIDE SEQUENCE [LARGE SCALE GENOMIC DNA]</scope>
    <source>
        <strain evidence="13 14">NRRL 5491</strain>
    </source>
</reference>
<dbReference type="SUPFAM" id="SSF47336">
    <property type="entry name" value="ACP-like"/>
    <property type="match status" value="3"/>
</dbReference>
<dbReference type="SMART" id="SM00825">
    <property type="entry name" value="PKS_KS"/>
    <property type="match status" value="3"/>
</dbReference>
<dbReference type="Gene3D" id="6.10.140.1830">
    <property type="match status" value="1"/>
</dbReference>
<evidence type="ECO:0000259" key="10">
    <source>
        <dbReference type="PROSITE" id="PS50075"/>
    </source>
</evidence>
<dbReference type="CDD" id="cd00833">
    <property type="entry name" value="PKS"/>
    <property type="match status" value="3"/>
</dbReference>
<dbReference type="GO" id="GO:0006633">
    <property type="term" value="P:fatty acid biosynthetic process"/>
    <property type="evidence" value="ECO:0007669"/>
    <property type="project" value="InterPro"/>
</dbReference>
<dbReference type="Pfam" id="PF00109">
    <property type="entry name" value="ketoacyl-synt"/>
    <property type="match status" value="3"/>
</dbReference>
<feature type="active site" description="Proton donor; for dehydratase activity" evidence="8">
    <location>
        <position position="3708"/>
    </location>
</feature>
<dbReference type="InterPro" id="IPR016035">
    <property type="entry name" value="Acyl_Trfase/lysoPLipase"/>
</dbReference>
<dbReference type="GO" id="GO:0004312">
    <property type="term" value="F:fatty acid synthase activity"/>
    <property type="evidence" value="ECO:0007669"/>
    <property type="project" value="TreeGrafter"/>
</dbReference>
<dbReference type="InterPro" id="IPR032821">
    <property type="entry name" value="PKS_assoc"/>
</dbReference>
<evidence type="ECO:0000256" key="4">
    <source>
        <dbReference type="ARBA" id="ARBA00022679"/>
    </source>
</evidence>
<dbReference type="InterPro" id="IPR050091">
    <property type="entry name" value="PKS_NRPS_Biosynth_Enz"/>
</dbReference>
<dbReference type="Pfam" id="PF00550">
    <property type="entry name" value="PP-binding"/>
    <property type="match status" value="3"/>
</dbReference>
<dbReference type="Proteomes" id="UP000281594">
    <property type="component" value="Unassembled WGS sequence"/>
</dbReference>
<dbReference type="InterPro" id="IPR006162">
    <property type="entry name" value="Ppantetheine_attach_site"/>
</dbReference>
<dbReference type="InterPro" id="IPR016036">
    <property type="entry name" value="Malonyl_transacylase_ACP-bd"/>
</dbReference>
<dbReference type="InterPro" id="IPR016039">
    <property type="entry name" value="Thiolase-like"/>
</dbReference>
<evidence type="ECO:0008006" key="15">
    <source>
        <dbReference type="Google" id="ProtNLM"/>
    </source>
</evidence>
<dbReference type="InterPro" id="IPR014030">
    <property type="entry name" value="Ketoacyl_synth_N"/>
</dbReference>
<dbReference type="GO" id="GO:0004315">
    <property type="term" value="F:3-oxoacyl-[acyl-carrier-protein] synthase activity"/>
    <property type="evidence" value="ECO:0007669"/>
    <property type="project" value="InterPro"/>
</dbReference>
<evidence type="ECO:0000256" key="1">
    <source>
        <dbReference type="ARBA" id="ARBA00004792"/>
    </source>
</evidence>
<dbReference type="RefSeq" id="WP_020865107.1">
    <property type="nucleotide sequence ID" value="NZ_QYCY01000002.1"/>
</dbReference>
<dbReference type="FunFam" id="3.40.47.10:FF:000019">
    <property type="entry name" value="Polyketide synthase type I"/>
    <property type="match status" value="2"/>
</dbReference>
<comment type="caution">
    <text evidence="13">The sequence shown here is derived from an EMBL/GenBank/DDBJ whole genome shotgun (WGS) entry which is preliminary data.</text>
</comment>
<dbReference type="Gene3D" id="3.40.50.11460">
    <property type="match status" value="1"/>
</dbReference>
<dbReference type="SMART" id="SM00826">
    <property type="entry name" value="PKS_DH"/>
    <property type="match status" value="1"/>
</dbReference>
<name>A0A0A0N4S9_STRRN</name>
<evidence type="ECO:0000259" key="11">
    <source>
        <dbReference type="PROSITE" id="PS52004"/>
    </source>
</evidence>
<dbReference type="Pfam" id="PF08659">
    <property type="entry name" value="KR"/>
    <property type="match status" value="1"/>
</dbReference>
<dbReference type="PROSITE" id="PS50075">
    <property type="entry name" value="CARRIER"/>
    <property type="match status" value="3"/>
</dbReference>
<sequence>MTTVGLPGEVLAGDAVDPDTAIAVIGVSCRFPRAESPQQLWELLASGESAVTEVPADRWTGPASNEAPRWGAFLDRPADFDAGFFGLSPREAPFVDPQQRLVLELGWEALEDARVVPSKVSGSRLGTFVGVNADDYAKLLTRHAEALGSHHTMPGIQRGVIANRLSAFLGASGPSLTVDSAQSSSLVALHLACESLRSGESELAIVCGVNLHLMPESVLLAASLGGLSPDGRCYTFDAKANGYVVGEGGGAVVLKPLSAALDDGDRILCLVRGSATNNDGRGETLTSPTVGSQVDVLTRACEHAGLSPAAVRYVELHGPGTPVGDPVEAAALGEAIGRRRPVGRPLAVGSIKTNIGHLSGAGGIAGFIKTVLALKHRLLPASLNFETPNPRIPLDELNLQVQRKLGPWPGDPAPDEQLAAGVSSFGMGGSNCHVVLSDWRPDPADGRAGGRTGPDLPVVPWIVSGRSEEALRGQAHRLAGFVEGAGDVDVMDVGWSLVSSRSRFGHRAAVVGTGRGELTEGLSGLVERGGGPGVVSGSAVDGAVGVVFSGQGAQRVGMGEGLSGFGAFAEALDEVLGVYDEVASGVAADVELSDDLRDFFGVAGDYSARLREVMSGGIDGLDGTGWAQPALFAFEVALWRLSAAWDVRPSVVAGHSLGELVAAYVAGVWSLRDVARVVLARGWLMHGLPTGEGVMVAVGAGVDAVRLGDGVELAAVNGPESVVLSGRVEPVLAEAGRLAGAGVRTRRLAVSIASHSALMEPMFEAYGRVVRSVEFRDQSVPVVSSVTGRMAAPGVLQDPEYWVRQVRRTVLFADVVTTMREHGVATFLEIGPDAVLTPMVKESVRAWPEDERTRPDVAAVPFCRRDRDERHTATTALAHLWVRGEEVDWEPFFVGARQVDLPTYAFQRERYWIESRPSPERTVAEPPRKVLETDGTGEVTALDSGRADGRLAAVLAGLSEPEQRDAILDTVCDQAASVMEYTGRVDATLTFKDLGFDSLMAQELADGLASRTGLPLAGRLVFDYPTPRGLAHHLYEEITGKRQAAVTRVAKATAEPLAIVGMACRYPGGVSTPDQLWQLVVTGEDVISGFPTDRGWDLDGLYDPDPEHWGTSYTRNGGFLTGAGDFDAEFFGISPREALAMDPQQRLLLETSWEALERAGIDPRSRRESATGTYIGATTHYYGPRAHQAADGFAGYLLTGNTPSVMSGRIAYALGLEGPAVTVDTACSSSLVALHLAGQALRSGECDLALAGGVTVMASPDMFIEFSRQRGLSADGRCKAFSAGADGTGWGEGVGVLVVERLSDARRNGHRVLAVVRGSAVNQDGASNGLAAPNGPSQQRVIRAALASAGLGADEVDAVEAHGTGTRLGDPIEAEALLATYGRDRGGDRPLWLGSLKSNIGHTQAAAGVAGVIKMVLAMRHGVLPRTLHVEEPTSQVDWSVGGVELLTEARAWAGGGRPRRAGVSSFGISGTNAHVILEEAEEAPDEPEAPAEEPGDAPAVMPWVLSGKSEAALRGQARRLASFLEARPEVSPVDVGVSLVTSRSLHERRVVVTGGSREELLAGVGAVAENTATSGTARDGGIEPRPVFVFPGQGTQWAGMARALLSSSTAFASRMSECAVALSPFVEWSLLDVLDDADALERVDVVQPALWAVMVSLAEVWRSYGVEPAAVVGHSQGEIAAAVVAGGLSLRDGARVAALRSRAIGTVLAGRGGMVSVASPVDEVRRRIEALSGAVAVAAVNGPSSTVVSGTPEALDVLLARCERDGIRARRVAVSYASHSSQVDEVRERILTDLAPVEPQAFAVPFFSTVNGEWLGADRGPDAEYWVRNLRQTVRFEEAIRALADEGFGAFVECSAHPVLTASVRETLETAGSDAVVVGSLRRDDGGARRMLTSLGQAFVHGVPVEWTQAYIGSRARRVDLPTYAFQHERFWWEPDAAPVPEGGAADEAFWQAVEGGDVRELAGALEVDDESLAHVLPALRSWRQRQLMTSTVDGWRYRTKWVPMSTAPQPTLSGTWLLVAPEGCAGEAVESTAAAVRDHGGDAVTVELPDGAVREQIADMLRGVQTEDGECGGVLSLLSLADGPPTGAGIPRAGLTGTLALFQALGDAGVNGPLWCLTRGAVAMADTEQVDVPAQRMVWGLGRIVALEHPERFGGLVDLPERWDTRAGRRLAAVLAGAEGEDQVAIRPTGLFARRLARATRVGPRAEWRPRGTVLVTGGTGGLGAQVARWLARSGAEHVVLAGRRGPDAPGAAALREELEATGTRVTITACDVSDRAALARLLDDVSDECPLSAVIHTAAVLDDAVVERLTPEQIDRVLRVKADGAWYLHELTHGMDLDAFVLFSSVAGTLGASGQGNYAPGNAYLDALAEHRHGLGLPASSVAWSSWAEEGMAEGGIGAVARRHGLPEMAPELAVSALAGAVADGEPDIVIADVEWERFHVAYTATRPSPFLADLPDVRRLAHAAGPGTRAEAAPDGLAGRLAGLATRAEQETAMLAVVREHVASVLGYVEVDAVDPFRAFKDLGLDSVTAIELCNHLNTATGLRLSPTSAFDFPNARALAAHLCAELLPEAEAAPASPVAAEPATNQDPVVIVGLSCRFPGDVRSPEELWRMLDTGGEGITPFPDDRGWDLEALYDPDSGSDRAGTSCAGEGGFLHDAGDFDADFFGISPREALAMDPQQRLLLETSWEALERAGIDPLALRGSGTAVFAGTNGQDYLAMSPDMPEEVTGYAITGNTASVLSGRVSYTLGFEGPAVTVDTACSSSLVALHLAVQSLRTGECALALVSGVTVMATPGLFTEFTRQGGLAPDGRCKAFAATANGAGFSEGVGVLVVERLSEARRQGHQVLAVVRGSAVNQDGASNGLTAPSGPSQQRVIRAALADAGLTAGEVDVVEAHGTGTTLGDPIEAQALLATYGRDRDEDRPLWFGSVKSNIGHTQAAAGVAGVIKAVLAMRHGLLPRTLHVDEPSPHVDWSAGTVKLLTGPVAWPETGRPRRAGVSSFGVSGTNAHVILEQAAEQAPEQALAKAAAEAEADDEPVRNPLAISAGGIPPWALSAKSEVAVRDQAARLLSMADEGAGPDAVATCDVGFSLATTRAVFDHRAVVLGADRAGMARGLAALAEGREAPGVVHGAVVGSDDRAVFVFPGQGWQWVGMAVELLDSSPVFAEWMRKCAAALAPSVEWSLLDVVRGVEEPEWNDRVDVVQPVMWAVMVSLAGTWRSLGVVPSAVVGHSQGEIAAAVVAGGLSLEDGARVVAVRSRALRALSGRGAMASVSLPVGAVEERLAVWGERLSVAAVNAPAAVVVSGDVEAVEELLAVCEAEGVRARRVSVDYASHCAHVEAIEAELERSLAGIAPRSSSVPFYSTVTGGVLDTVELNARYWYRNLRGRVRFDETVRVLLAEGFRVFVESSGHPVLVMGVEETADDCGVGVAAVGSLRRGEGGPDRLLVSVAEAFVGGAGVDWPAVFAGSGARRVDLPTYAFQHRRYWLDSRVTAVSGDAASVGLEPTEHPLLGAAVPLPESDGFLLTGRLSPRAQPWLAEHVMLGRVVAPGSALVEMALRAGEQAGCRRLEELTLEVPLVLSDEDAVQVQLVVGGPLAEGRRELSVYARGGGSDAWTCHARGVLSVGGDTGGSRDVSAWPPAGAEMVDFAGTYERLAGVGLAYGPAFRVLRSVWRRGEEVFAEAELPERASTGRLGMHPALLDAALYAWLACVDGAGDGVRLPFVWSGVSLHTASAAPSVVRVRLAPDGDGGLSVAVVDAAGIPVVSVDALITRPVREVEFAAAAGAGECSSRVEWVPTASRVALGGGMRRCAVVGEDVFGLAEALGAELFKDLAALCEHAVPDVAVVCVGSAVGEGVVPAVSGAADGILGVVQGWLAEERFAQSRLVVVTRGAVAVEADKDVRDLAAAPVWELVRSAQAENPGRFVLMDVDDSAASLDVLPQAVLAGEDQAAVRSGEMFTPRLAQMKERVRRPVPARRTPTPTHAEASRSEGAPLVQRLSGLSHGERQRVLLRSVQEHAAAILGHEAMASVAPDRGFLDLGFVSLTAVELRNRLNAATGLRLPTTLIFDYPSPTALAEHIEKELATAGTAGDVGPFLTAELDRLEATLLGTRAEPDDATRAMVANRLKGLLSQWSGNRDGAVTDVPVPDGPAPEGPAQKAPVTIAGHLESAEADELFSFIDQEFGPS</sequence>
<accession>A0A0A0N4S9</accession>
<feature type="domain" description="Ketosynthase family 3 (KS3)" evidence="11">
    <location>
        <begin position="19"/>
        <end position="438"/>
    </location>
</feature>
<keyword evidence="3" id="KW-0597">Phosphoprotein</keyword>
<dbReference type="InterPro" id="IPR013968">
    <property type="entry name" value="PKS_KR"/>
</dbReference>
<feature type="domain" description="Carrier" evidence="10">
    <location>
        <begin position="4015"/>
        <end position="4090"/>
    </location>
</feature>
<dbReference type="InterPro" id="IPR018201">
    <property type="entry name" value="Ketoacyl_synth_AS"/>
</dbReference>
<feature type="active site" description="Proton acceptor; for dehydratase activity" evidence="8">
    <location>
        <position position="3546"/>
    </location>
</feature>
<dbReference type="InterPro" id="IPR036291">
    <property type="entry name" value="NAD(P)-bd_dom_sf"/>
</dbReference>
<dbReference type="Gene3D" id="3.10.129.110">
    <property type="entry name" value="Polyketide synthase dehydratase"/>
    <property type="match status" value="1"/>
</dbReference>
<feature type="domain" description="Ketosynthase family 3 (KS3)" evidence="11">
    <location>
        <begin position="1054"/>
        <end position="1480"/>
    </location>
</feature>
<dbReference type="PROSITE" id="PS52004">
    <property type="entry name" value="KS3_2"/>
    <property type="match status" value="3"/>
</dbReference>
<dbReference type="Pfam" id="PF21089">
    <property type="entry name" value="PKS_DH_N"/>
    <property type="match status" value="1"/>
</dbReference>
<evidence type="ECO:0000256" key="3">
    <source>
        <dbReference type="ARBA" id="ARBA00022553"/>
    </source>
</evidence>
<dbReference type="Pfam" id="PF18369">
    <property type="entry name" value="PKS_DE"/>
    <property type="match status" value="1"/>
</dbReference>
<proteinExistence type="predicted"/>
<keyword evidence="4" id="KW-0808">Transferase</keyword>
<dbReference type="eggNOG" id="COG3321">
    <property type="taxonomic scope" value="Bacteria"/>
</dbReference>
<dbReference type="Pfam" id="PF16197">
    <property type="entry name" value="KAsynt_C_assoc"/>
    <property type="match status" value="3"/>
</dbReference>
<dbReference type="InterPro" id="IPR009081">
    <property type="entry name" value="PP-bd_ACP"/>
</dbReference>
<dbReference type="EMBL" id="QYCY01000002">
    <property type="protein sequence ID" value="RLV76210.1"/>
    <property type="molecule type" value="Genomic_DNA"/>
</dbReference>
<dbReference type="InterPro" id="IPR049552">
    <property type="entry name" value="PKS_DH_N"/>
</dbReference>
<feature type="region of interest" description="Disordered" evidence="9">
    <location>
        <begin position="4144"/>
        <end position="4165"/>
    </location>
</feature>
<evidence type="ECO:0000256" key="2">
    <source>
        <dbReference type="ARBA" id="ARBA00022450"/>
    </source>
</evidence>
<dbReference type="InterPro" id="IPR055123">
    <property type="entry name" value="SpnB-like_Rossmann"/>
</dbReference>
<evidence type="ECO:0000256" key="8">
    <source>
        <dbReference type="PROSITE-ProRule" id="PRU01363"/>
    </source>
</evidence>
<evidence type="ECO:0000256" key="7">
    <source>
        <dbReference type="ARBA" id="ARBA00023315"/>
    </source>
</evidence>
<dbReference type="InterPro" id="IPR042104">
    <property type="entry name" value="PKS_dehydratase_sf"/>
</dbReference>
<dbReference type="NCBIfam" id="NF045894">
    <property type="entry name" value="PKS_plus_SDR"/>
    <property type="match status" value="1"/>
</dbReference>
<dbReference type="InterPro" id="IPR049551">
    <property type="entry name" value="PKS_DH_C"/>
</dbReference>
<feature type="region of interest" description="C-terminal hotdog fold" evidence="8">
    <location>
        <begin position="3649"/>
        <end position="3787"/>
    </location>
</feature>
<dbReference type="SMART" id="SM00827">
    <property type="entry name" value="PKS_AT"/>
    <property type="match status" value="3"/>
</dbReference>
<dbReference type="SMART" id="SM00822">
    <property type="entry name" value="PKS_KR"/>
    <property type="match status" value="1"/>
</dbReference>
<dbReference type="InterPro" id="IPR001227">
    <property type="entry name" value="Ac_transferase_dom_sf"/>
</dbReference>
<dbReference type="GO" id="GO:0031177">
    <property type="term" value="F:phosphopantetheine binding"/>
    <property type="evidence" value="ECO:0007669"/>
    <property type="project" value="InterPro"/>
</dbReference>
<keyword evidence="6" id="KW-0511">Multifunctional enzyme</keyword>
<dbReference type="Gene3D" id="3.40.47.10">
    <property type="match status" value="3"/>
</dbReference>
<dbReference type="CDD" id="cd08952">
    <property type="entry name" value="KR_1_SDR_x"/>
    <property type="match status" value="1"/>
</dbReference>
<evidence type="ECO:0000256" key="9">
    <source>
        <dbReference type="SAM" id="MobiDB-lite"/>
    </source>
</evidence>
<dbReference type="Pfam" id="PF22953">
    <property type="entry name" value="SpnB_Rossmann"/>
    <property type="match status" value="1"/>
</dbReference>
<dbReference type="InterPro" id="IPR057326">
    <property type="entry name" value="KR_dom"/>
</dbReference>
<dbReference type="Gene3D" id="1.10.1200.10">
    <property type="entry name" value="ACP-like"/>
    <property type="match status" value="3"/>
</dbReference>
<dbReference type="GO" id="GO:0033068">
    <property type="term" value="P:macrolide biosynthetic process"/>
    <property type="evidence" value="ECO:0007669"/>
    <property type="project" value="UniProtKB-ARBA"/>
</dbReference>
<protein>
    <recommendedName>
        <fullName evidence="15">Polyketide synthase</fullName>
    </recommendedName>
</protein>
<dbReference type="Gene3D" id="3.40.50.720">
    <property type="entry name" value="NAD(P)-binding Rossmann-like Domain"/>
    <property type="match status" value="1"/>
</dbReference>
<evidence type="ECO:0000313" key="13">
    <source>
        <dbReference type="EMBL" id="RLV76210.1"/>
    </source>
</evidence>
<feature type="domain" description="Carrier" evidence="10">
    <location>
        <begin position="962"/>
        <end position="1038"/>
    </location>
</feature>
<comment type="pathway">
    <text evidence="1">Antibiotic biosynthesis.</text>
</comment>
<dbReference type="PANTHER" id="PTHR43775">
    <property type="entry name" value="FATTY ACID SYNTHASE"/>
    <property type="match status" value="1"/>
</dbReference>
<evidence type="ECO:0000256" key="5">
    <source>
        <dbReference type="ARBA" id="ARBA00023194"/>
    </source>
</evidence>
<evidence type="ECO:0000259" key="12">
    <source>
        <dbReference type="PROSITE" id="PS52019"/>
    </source>
</evidence>
<dbReference type="Gene3D" id="3.40.366.10">
    <property type="entry name" value="Malonyl-Coenzyme A Acyl Carrier Protein, domain 2"/>
    <property type="match status" value="3"/>
</dbReference>
<dbReference type="PROSITE" id="PS00012">
    <property type="entry name" value="PHOSPHOPANTETHEINE"/>
    <property type="match status" value="1"/>
</dbReference>
<organism evidence="13 14">
    <name type="scientific">Streptomyces rapamycinicus (strain ATCC 29253 / DSM 41530 / NRRL 5491 / AYB-994)</name>
    <name type="common">Streptomyces hygroscopicus (strain ATCC 29253)</name>
    <dbReference type="NCBI Taxonomy" id="1343740"/>
    <lineage>
        <taxon>Bacteria</taxon>
        <taxon>Bacillati</taxon>
        <taxon>Actinomycetota</taxon>
        <taxon>Actinomycetes</taxon>
        <taxon>Kitasatosporales</taxon>
        <taxon>Streptomycetaceae</taxon>
        <taxon>Streptomyces</taxon>
        <taxon>Streptomyces violaceusniger group</taxon>
    </lineage>
</organism>
<dbReference type="HOGENOM" id="CLU_000022_35_8_11"/>
<dbReference type="Gene3D" id="3.30.70.3290">
    <property type="match status" value="3"/>
</dbReference>
<dbReference type="SMART" id="SM00823">
    <property type="entry name" value="PKS_PP"/>
    <property type="match status" value="3"/>
</dbReference>
<dbReference type="Pfam" id="PF00698">
    <property type="entry name" value="Acyl_transf_1"/>
    <property type="match status" value="3"/>
</dbReference>
<dbReference type="InterPro" id="IPR020841">
    <property type="entry name" value="PKS_Beta-ketoAc_synthase_dom"/>
</dbReference>
<dbReference type="FunFam" id="1.10.1200.10:FF:000007">
    <property type="entry name" value="Probable polyketide synthase pks17"/>
    <property type="match status" value="1"/>
</dbReference>
<dbReference type="FunFam" id="3.40.366.10:FF:000002">
    <property type="entry name" value="Probable polyketide synthase 2"/>
    <property type="match status" value="2"/>
</dbReference>
<gene>
    <name evidence="13" type="ORF">D3C57_143330</name>
</gene>
<dbReference type="InterPro" id="IPR014043">
    <property type="entry name" value="Acyl_transferase_dom"/>
</dbReference>
<dbReference type="SUPFAM" id="SSF53901">
    <property type="entry name" value="Thiolase-like"/>
    <property type="match status" value="3"/>
</dbReference>
<dbReference type="SUPFAM" id="SSF55048">
    <property type="entry name" value="Probable ACP-binding domain of malonyl-CoA ACP transacylase"/>
    <property type="match status" value="3"/>
</dbReference>
<dbReference type="SUPFAM" id="SSF51735">
    <property type="entry name" value="NAD(P)-binding Rossmann-fold domains"/>
    <property type="match status" value="3"/>
</dbReference>
<dbReference type="PROSITE" id="PS00606">
    <property type="entry name" value="KS3_1"/>
    <property type="match status" value="2"/>
</dbReference>
<feature type="domain" description="PKS/mFAS DH" evidence="12">
    <location>
        <begin position="3514"/>
        <end position="3787"/>
    </location>
</feature>
<keyword evidence="7" id="KW-0012">Acyltransferase</keyword>
<dbReference type="InterPro" id="IPR020806">
    <property type="entry name" value="PKS_PP-bd"/>
</dbReference>
<dbReference type="SUPFAM" id="SSF52151">
    <property type="entry name" value="FabD/lysophospholipase-like"/>
    <property type="match status" value="3"/>
</dbReference>
<dbReference type="InterPro" id="IPR036736">
    <property type="entry name" value="ACP-like_sf"/>
</dbReference>
<dbReference type="InterPro" id="IPR049900">
    <property type="entry name" value="PKS_mFAS_DH"/>
</dbReference>
<feature type="domain" description="Carrier" evidence="10">
    <location>
        <begin position="2493"/>
        <end position="2571"/>
    </location>
</feature>
<dbReference type="KEGG" id="src:M271_00360"/>
<dbReference type="STRING" id="1343740.M271_00360"/>
<dbReference type="Pfam" id="PF14765">
    <property type="entry name" value="PS-DH"/>
    <property type="match status" value="1"/>
</dbReference>